<comment type="function">
    <text evidence="2">One of several proteins that assist in the late maturation steps of the functional core of the 30S ribosomal subunit. Associates with free 30S ribosomal subunits (but not with 30S subunits that are part of 70S ribosomes or polysomes). Required for efficient processing of 16S rRNA. May interact with the 5'-terminal helix region of 16S rRNA.</text>
</comment>
<sequence length="135" mass="15716">MLKTFNRSQRISQQLQKEIAIILQREIQDPRLHMLVTVSSVEVSRDFAYAKIFVTFCNLVKDENIVPNGLEALKDASGYIRKLLSKNMYMRIVPILNFFHDQSVMNGIYMDNLISNISKNRRYYEGTIRIGKLGK</sequence>
<name>C5WCU2_9ENTR</name>
<evidence type="ECO:0000313" key="3">
    <source>
        <dbReference type="EMBL" id="BAH83148.1"/>
    </source>
</evidence>
<comment type="subunit">
    <text evidence="2">Monomer. Binds 30S ribosomal subunits, but not 50S ribosomal subunits or 70S ribosomes.</text>
</comment>
<dbReference type="GO" id="GO:0043024">
    <property type="term" value="F:ribosomal small subunit binding"/>
    <property type="evidence" value="ECO:0007669"/>
    <property type="project" value="TreeGrafter"/>
</dbReference>
<dbReference type="Pfam" id="PF02033">
    <property type="entry name" value="RBFA"/>
    <property type="match status" value="1"/>
</dbReference>
<comment type="subcellular location">
    <subcellularLocation>
        <location evidence="2">Cytoplasm</location>
    </subcellularLocation>
</comment>
<dbReference type="GO" id="GO:0030490">
    <property type="term" value="P:maturation of SSU-rRNA"/>
    <property type="evidence" value="ECO:0007669"/>
    <property type="project" value="UniProtKB-UniRule"/>
</dbReference>
<keyword evidence="4" id="KW-1185">Reference proteome</keyword>
<gene>
    <name evidence="2 3" type="primary">rbfA</name>
    <name evidence="3" type="ORF">ICMP_293</name>
</gene>
<dbReference type="AlphaFoldDB" id="C5WCU2"/>
<dbReference type="InterPro" id="IPR000238">
    <property type="entry name" value="RbfA"/>
</dbReference>
<dbReference type="HAMAP" id="MF_00003">
    <property type="entry name" value="RbfA"/>
    <property type="match status" value="1"/>
</dbReference>
<dbReference type="STRING" id="476281.ICMP_293"/>
<organism evidence="3 4">
    <name type="scientific">Candidatus Ishikawaella capsulata Mpkobe</name>
    <dbReference type="NCBI Taxonomy" id="476281"/>
    <lineage>
        <taxon>Bacteria</taxon>
        <taxon>Pseudomonadati</taxon>
        <taxon>Pseudomonadota</taxon>
        <taxon>Gammaproteobacteria</taxon>
        <taxon>Enterobacterales</taxon>
        <taxon>Enterobacteriaceae</taxon>
        <taxon>Candidatus Ishikawella</taxon>
    </lineage>
</organism>
<comment type="similarity">
    <text evidence="2">Belongs to the RbfA family.</text>
</comment>
<dbReference type="HOGENOM" id="CLU_089475_5_0_6"/>
<dbReference type="RefSeq" id="WP_052456816.1">
    <property type="nucleotide sequence ID" value="NZ_AP010872.1"/>
</dbReference>
<evidence type="ECO:0000313" key="4">
    <source>
        <dbReference type="Proteomes" id="UP000061704"/>
    </source>
</evidence>
<dbReference type="NCBIfam" id="TIGR00082">
    <property type="entry name" value="rbfA"/>
    <property type="match status" value="1"/>
</dbReference>
<dbReference type="EMBL" id="AP010872">
    <property type="protein sequence ID" value="BAH83148.1"/>
    <property type="molecule type" value="Genomic_DNA"/>
</dbReference>
<dbReference type="Proteomes" id="UP000061704">
    <property type="component" value="Chromosome"/>
</dbReference>
<dbReference type="InterPro" id="IPR020053">
    <property type="entry name" value="Ribosome-bd_factorA_CS"/>
</dbReference>
<keyword evidence="1 2" id="KW-0690">Ribosome biogenesis</keyword>
<evidence type="ECO:0000256" key="2">
    <source>
        <dbReference type="HAMAP-Rule" id="MF_00003"/>
    </source>
</evidence>
<dbReference type="OrthoDB" id="307788at2"/>
<dbReference type="InterPro" id="IPR015946">
    <property type="entry name" value="KH_dom-like_a/b"/>
</dbReference>
<dbReference type="GO" id="GO:0005829">
    <property type="term" value="C:cytosol"/>
    <property type="evidence" value="ECO:0007669"/>
    <property type="project" value="TreeGrafter"/>
</dbReference>
<dbReference type="PANTHER" id="PTHR33515">
    <property type="entry name" value="RIBOSOME-BINDING FACTOR A, CHLOROPLASTIC-RELATED"/>
    <property type="match status" value="1"/>
</dbReference>
<dbReference type="PANTHER" id="PTHR33515:SF1">
    <property type="entry name" value="RIBOSOME-BINDING FACTOR A, CHLOROPLASTIC-RELATED"/>
    <property type="match status" value="1"/>
</dbReference>
<reference evidence="3 4" key="1">
    <citation type="journal article" date="2011" name="Genome Biol. Evol.">
        <title>Reductive evolution of bacterial genome in insect gut environment.</title>
        <authorList>
            <person name="Nikoh N."/>
            <person name="Hosokawa T."/>
            <person name="Ohshima K."/>
            <person name="Hattori M."/>
            <person name="Fukatsu T."/>
        </authorList>
    </citation>
    <scope>NUCLEOTIDE SEQUENCE [LARGE SCALE GENOMIC DNA]</scope>
    <source>
        <strain evidence="3 4">Mpkobe</strain>
    </source>
</reference>
<keyword evidence="2" id="KW-0963">Cytoplasm</keyword>
<evidence type="ECO:0000256" key="1">
    <source>
        <dbReference type="ARBA" id="ARBA00022517"/>
    </source>
</evidence>
<protein>
    <recommendedName>
        <fullName evidence="2">Ribosome-binding factor A</fullName>
    </recommendedName>
</protein>
<dbReference type="Gene3D" id="3.30.300.20">
    <property type="match status" value="1"/>
</dbReference>
<accession>C5WCU2</accession>
<dbReference type="KEGG" id="icp:ICMP_293"/>
<dbReference type="PROSITE" id="PS01319">
    <property type="entry name" value="RBFA"/>
    <property type="match status" value="1"/>
</dbReference>
<dbReference type="SUPFAM" id="SSF89919">
    <property type="entry name" value="Ribosome-binding factor A, RbfA"/>
    <property type="match status" value="1"/>
</dbReference>
<dbReference type="InterPro" id="IPR023799">
    <property type="entry name" value="RbfA_dom_sf"/>
</dbReference>
<proteinExistence type="inferred from homology"/>